<sequence length="138" mass="15098">MSFPDPALSSASTDGSSDSPRGDSSAREYSALKKVSEGVAWVYVPTLPSKPDAGGGPRQVQFELRALADGTGVLPVFTEQEHLVQQLGEYQPFERMPVLELLVQLSEAQVRVAVNPVVREDAERWSADRIAAWRMGNR</sequence>
<dbReference type="EMBL" id="BAABHK010000021">
    <property type="protein sequence ID" value="GAA4637855.1"/>
    <property type="molecule type" value="Genomic_DNA"/>
</dbReference>
<reference evidence="4" key="1">
    <citation type="journal article" date="2019" name="Int. J. Syst. Evol. Microbiol.">
        <title>The Global Catalogue of Microorganisms (GCM) 10K type strain sequencing project: providing services to taxonomists for standard genome sequencing and annotation.</title>
        <authorList>
            <consortium name="The Broad Institute Genomics Platform"/>
            <consortium name="The Broad Institute Genome Sequencing Center for Infectious Disease"/>
            <person name="Wu L."/>
            <person name="Ma J."/>
        </authorList>
    </citation>
    <scope>NUCLEOTIDE SEQUENCE [LARGE SCALE GENOMIC DNA]</scope>
    <source>
        <strain evidence="4">JCM 17939</strain>
    </source>
</reference>
<evidence type="ECO:0000313" key="4">
    <source>
        <dbReference type="Proteomes" id="UP001501442"/>
    </source>
</evidence>
<organism evidence="3 4">
    <name type="scientific">Actinoallomurus vinaceus</name>
    <dbReference type="NCBI Taxonomy" id="1080074"/>
    <lineage>
        <taxon>Bacteria</taxon>
        <taxon>Bacillati</taxon>
        <taxon>Actinomycetota</taxon>
        <taxon>Actinomycetes</taxon>
        <taxon>Streptosporangiales</taxon>
        <taxon>Thermomonosporaceae</taxon>
        <taxon>Actinoallomurus</taxon>
    </lineage>
</organism>
<proteinExistence type="predicted"/>
<feature type="region of interest" description="Disordered" evidence="1">
    <location>
        <begin position="1"/>
        <end position="29"/>
    </location>
</feature>
<dbReference type="Proteomes" id="UP001501442">
    <property type="component" value="Unassembled WGS sequence"/>
</dbReference>
<name>A0ABP8UR52_9ACTN</name>
<dbReference type="Pfam" id="PF07179">
    <property type="entry name" value="SseB"/>
    <property type="match status" value="1"/>
</dbReference>
<feature type="compositionally biased region" description="Low complexity" evidence="1">
    <location>
        <begin position="9"/>
        <end position="19"/>
    </location>
</feature>
<dbReference type="InterPro" id="IPR009839">
    <property type="entry name" value="SseB_N"/>
</dbReference>
<protein>
    <recommendedName>
        <fullName evidence="2">SseB protein N-terminal domain-containing protein</fullName>
    </recommendedName>
</protein>
<feature type="domain" description="SseB protein N-terminal" evidence="2">
    <location>
        <begin position="41"/>
        <end position="116"/>
    </location>
</feature>
<comment type="caution">
    <text evidence="3">The sequence shown here is derived from an EMBL/GenBank/DDBJ whole genome shotgun (WGS) entry which is preliminary data.</text>
</comment>
<evidence type="ECO:0000256" key="1">
    <source>
        <dbReference type="SAM" id="MobiDB-lite"/>
    </source>
</evidence>
<keyword evidence="4" id="KW-1185">Reference proteome</keyword>
<evidence type="ECO:0000259" key="2">
    <source>
        <dbReference type="Pfam" id="PF07179"/>
    </source>
</evidence>
<feature type="compositionally biased region" description="Basic and acidic residues" evidence="1">
    <location>
        <begin position="20"/>
        <end position="29"/>
    </location>
</feature>
<dbReference type="RefSeq" id="WP_425551319.1">
    <property type="nucleotide sequence ID" value="NZ_BAABHK010000021.1"/>
</dbReference>
<evidence type="ECO:0000313" key="3">
    <source>
        <dbReference type="EMBL" id="GAA4637855.1"/>
    </source>
</evidence>
<gene>
    <name evidence="3" type="ORF">GCM10023196_093310</name>
</gene>
<accession>A0ABP8UR52</accession>